<name>A0AAD5HEL9_UMBRA</name>
<dbReference type="GeneID" id="75914409"/>
<reference evidence="2" key="1">
    <citation type="submission" date="2021-06" db="EMBL/GenBank/DDBJ databases">
        <authorList>
            <consortium name="DOE Joint Genome Institute"/>
            <person name="Mondo S.J."/>
            <person name="Amses K.R."/>
            <person name="Simmons D.R."/>
            <person name="Longcore J.E."/>
            <person name="Seto K."/>
            <person name="Alves G.H."/>
            <person name="Bonds A.E."/>
            <person name="Quandt C.A."/>
            <person name="Davis W.J."/>
            <person name="Chang Y."/>
            <person name="Letcher P.M."/>
            <person name="Powell M.J."/>
            <person name="Kuo A."/>
            <person name="Labutti K."/>
            <person name="Pangilinan J."/>
            <person name="Andreopoulos W."/>
            <person name="Tritt A."/>
            <person name="Riley R."/>
            <person name="Hundley H."/>
            <person name="Johnson J."/>
            <person name="Lipzen A."/>
            <person name="Barry K."/>
            <person name="Berbee M.L."/>
            <person name="Buchler N.E."/>
            <person name="Grigoriev I.V."/>
            <person name="Spatafora J.W."/>
            <person name="Stajich J.E."/>
            <person name="James T.Y."/>
        </authorList>
    </citation>
    <scope>NUCLEOTIDE SEQUENCE</scope>
    <source>
        <strain evidence="2">AG</strain>
    </source>
</reference>
<evidence type="ECO:0000313" key="2">
    <source>
        <dbReference type="EMBL" id="KAI8579736.1"/>
    </source>
</evidence>
<reference evidence="2" key="2">
    <citation type="journal article" date="2022" name="Proc. Natl. Acad. Sci. U.S.A.">
        <title>Diploid-dominant life cycles characterize the early evolution of Fungi.</title>
        <authorList>
            <person name="Amses K.R."/>
            <person name="Simmons D.R."/>
            <person name="Longcore J.E."/>
            <person name="Mondo S.J."/>
            <person name="Seto K."/>
            <person name="Jeronimo G.H."/>
            <person name="Bonds A.E."/>
            <person name="Quandt C.A."/>
            <person name="Davis W.J."/>
            <person name="Chang Y."/>
            <person name="Federici B.A."/>
            <person name="Kuo A."/>
            <person name="LaButti K."/>
            <person name="Pangilinan J."/>
            <person name="Andreopoulos W."/>
            <person name="Tritt A."/>
            <person name="Riley R."/>
            <person name="Hundley H."/>
            <person name="Johnson J."/>
            <person name="Lipzen A."/>
            <person name="Barry K."/>
            <person name="Lang B.F."/>
            <person name="Cuomo C.A."/>
            <person name="Buchler N.E."/>
            <person name="Grigoriev I.V."/>
            <person name="Spatafora J.W."/>
            <person name="Stajich J.E."/>
            <person name="James T.Y."/>
        </authorList>
    </citation>
    <scope>NUCLEOTIDE SEQUENCE</scope>
    <source>
        <strain evidence="2">AG</strain>
    </source>
</reference>
<feature type="compositionally biased region" description="Polar residues" evidence="1">
    <location>
        <begin position="29"/>
        <end position="52"/>
    </location>
</feature>
<feature type="region of interest" description="Disordered" evidence="1">
    <location>
        <begin position="1"/>
        <end position="70"/>
    </location>
</feature>
<gene>
    <name evidence="2" type="ORF">K450DRAFT_241266</name>
</gene>
<evidence type="ECO:0000313" key="3">
    <source>
        <dbReference type="Proteomes" id="UP001206595"/>
    </source>
</evidence>
<dbReference type="AlphaFoldDB" id="A0AAD5HEL9"/>
<dbReference type="Proteomes" id="UP001206595">
    <property type="component" value="Unassembled WGS sequence"/>
</dbReference>
<keyword evidence="3" id="KW-1185">Reference proteome</keyword>
<proteinExistence type="predicted"/>
<dbReference type="RefSeq" id="XP_051444740.1">
    <property type="nucleotide sequence ID" value="XM_051589064.1"/>
</dbReference>
<comment type="caution">
    <text evidence="2">The sequence shown here is derived from an EMBL/GenBank/DDBJ whole genome shotgun (WGS) entry which is preliminary data.</text>
</comment>
<organism evidence="2 3">
    <name type="scientific">Umbelopsis ramanniana AG</name>
    <dbReference type="NCBI Taxonomy" id="1314678"/>
    <lineage>
        <taxon>Eukaryota</taxon>
        <taxon>Fungi</taxon>
        <taxon>Fungi incertae sedis</taxon>
        <taxon>Mucoromycota</taxon>
        <taxon>Mucoromycotina</taxon>
        <taxon>Umbelopsidomycetes</taxon>
        <taxon>Umbelopsidales</taxon>
        <taxon>Umbelopsidaceae</taxon>
        <taxon>Umbelopsis</taxon>
    </lineage>
</organism>
<sequence length="239" mass="26973">MSHSWATGLPRTSLTPPPGSQLDDEDQSSDAGNLSSEPTHTTPDVFQEQTYPSPRRLGPTYNSHSRLRARTPMVALQSRKMERSSNSIPNTRAHCLRRRKRHRLGWSLSSTPEDCTNMLRNMPFLPSEEGIVRVLSRSMTVFGKVKNVSLFKKSVGHGKYQSYNEDGFILLDTTQSDESSYIDLKSFVFIPEWQTTIQAKWENANPSCTYCKLHLDDTSAGRGTKKASRCYPFGPRKGI</sequence>
<dbReference type="EMBL" id="MU620918">
    <property type="protein sequence ID" value="KAI8579736.1"/>
    <property type="molecule type" value="Genomic_DNA"/>
</dbReference>
<evidence type="ECO:0000256" key="1">
    <source>
        <dbReference type="SAM" id="MobiDB-lite"/>
    </source>
</evidence>
<protein>
    <submittedName>
        <fullName evidence="2">Uncharacterized protein</fullName>
    </submittedName>
</protein>
<feature type="compositionally biased region" description="Polar residues" evidence="1">
    <location>
        <begin position="1"/>
        <end position="14"/>
    </location>
</feature>
<accession>A0AAD5HEL9</accession>